<dbReference type="Pfam" id="PF01872">
    <property type="entry name" value="RibD_C"/>
    <property type="match status" value="1"/>
</dbReference>
<dbReference type="Proteomes" id="UP000291189">
    <property type="component" value="Unassembled WGS sequence"/>
</dbReference>
<protein>
    <submittedName>
        <fullName evidence="2">Dihydrofolate reductase</fullName>
    </submittedName>
</protein>
<evidence type="ECO:0000313" key="3">
    <source>
        <dbReference type="Proteomes" id="UP000291189"/>
    </source>
</evidence>
<dbReference type="InterPro" id="IPR050765">
    <property type="entry name" value="Riboflavin_Biosynth_HTPR"/>
</dbReference>
<sequence length="186" mass="20228">MGRIVSNFFISLDGVVERPDQWHFPYFDDEMGAVIGAGMETAGAFMMGRTLYGEWSEYWTSTDQDQDFAGFINAIQKYVVSSSLTDADVSWNNTALITGDEDTVRAGIQSAKDATDGDIQISGSPTLVRSLLAMGLLDELALLVHPIAVGSGERLFQDTPTYPLELTSHRALGSGVLHLTYAPVRS</sequence>
<reference evidence="2 3" key="1">
    <citation type="submission" date="2019-01" db="EMBL/GenBank/DDBJ databases">
        <title>Nocardioides guangzhouensis sp. nov., an actinobacterium isolated from soil.</title>
        <authorList>
            <person name="Fu Y."/>
            <person name="Cai Y."/>
            <person name="Lin Z."/>
            <person name="Chen P."/>
        </authorList>
    </citation>
    <scope>NUCLEOTIDE SEQUENCE [LARGE SCALE GENOMIC DNA]</scope>
    <source>
        <strain evidence="2 3">NBRC 105384</strain>
    </source>
</reference>
<accession>A0A4V1Z1A1</accession>
<dbReference type="PANTHER" id="PTHR38011:SF2">
    <property type="entry name" value="BIFUNCTIONAL DEAMINASE-REDUCTASE DOMAIN PROTEIN"/>
    <property type="match status" value="1"/>
</dbReference>
<dbReference type="PANTHER" id="PTHR38011">
    <property type="entry name" value="DIHYDROFOLATE REDUCTASE FAMILY PROTEIN (AFU_ORTHOLOGUE AFUA_8G06820)"/>
    <property type="match status" value="1"/>
</dbReference>
<evidence type="ECO:0000259" key="1">
    <source>
        <dbReference type="Pfam" id="PF01872"/>
    </source>
</evidence>
<organism evidence="2 3">
    <name type="scientific">Nocardioides iriomotensis</name>
    <dbReference type="NCBI Taxonomy" id="715784"/>
    <lineage>
        <taxon>Bacteria</taxon>
        <taxon>Bacillati</taxon>
        <taxon>Actinomycetota</taxon>
        <taxon>Actinomycetes</taxon>
        <taxon>Propionibacteriales</taxon>
        <taxon>Nocardioidaceae</taxon>
        <taxon>Nocardioides</taxon>
    </lineage>
</organism>
<dbReference type="GO" id="GO:0008703">
    <property type="term" value="F:5-amino-6-(5-phosphoribosylamino)uracil reductase activity"/>
    <property type="evidence" value="ECO:0007669"/>
    <property type="project" value="InterPro"/>
</dbReference>
<keyword evidence="3" id="KW-1185">Reference proteome</keyword>
<proteinExistence type="predicted"/>
<dbReference type="SUPFAM" id="SSF53597">
    <property type="entry name" value="Dihydrofolate reductase-like"/>
    <property type="match status" value="1"/>
</dbReference>
<gene>
    <name evidence="2" type="ORF">ETU37_17395</name>
</gene>
<dbReference type="InterPro" id="IPR024072">
    <property type="entry name" value="DHFR-like_dom_sf"/>
</dbReference>
<dbReference type="RefSeq" id="WP_129988624.1">
    <property type="nucleotide sequence ID" value="NZ_SDPU01000032.1"/>
</dbReference>
<dbReference type="AlphaFoldDB" id="A0A4V1Z1A1"/>
<dbReference type="GO" id="GO:0009231">
    <property type="term" value="P:riboflavin biosynthetic process"/>
    <property type="evidence" value="ECO:0007669"/>
    <property type="project" value="InterPro"/>
</dbReference>
<dbReference type="Gene3D" id="3.40.430.10">
    <property type="entry name" value="Dihydrofolate Reductase, subunit A"/>
    <property type="match status" value="1"/>
</dbReference>
<feature type="domain" description="Bacterial bifunctional deaminase-reductase C-terminal" evidence="1">
    <location>
        <begin position="4"/>
        <end position="177"/>
    </location>
</feature>
<dbReference type="OrthoDB" id="3471498at2"/>
<dbReference type="InterPro" id="IPR002734">
    <property type="entry name" value="RibDG_C"/>
</dbReference>
<evidence type="ECO:0000313" key="2">
    <source>
        <dbReference type="EMBL" id="RYU10186.1"/>
    </source>
</evidence>
<dbReference type="EMBL" id="SDPU01000032">
    <property type="protein sequence ID" value="RYU10186.1"/>
    <property type="molecule type" value="Genomic_DNA"/>
</dbReference>
<name>A0A4V1Z1A1_9ACTN</name>
<comment type="caution">
    <text evidence="2">The sequence shown here is derived from an EMBL/GenBank/DDBJ whole genome shotgun (WGS) entry which is preliminary data.</text>
</comment>